<evidence type="ECO:0000313" key="2">
    <source>
        <dbReference type="Proteomes" id="UP000050795"/>
    </source>
</evidence>
<keyword evidence="1" id="KW-0812">Transmembrane</keyword>
<protein>
    <submittedName>
        <fullName evidence="3">Uncharacterized protein</fullName>
    </submittedName>
</protein>
<dbReference type="Proteomes" id="UP000050795">
    <property type="component" value="Unassembled WGS sequence"/>
</dbReference>
<dbReference type="WBParaSite" id="TREG1_24470.4">
    <property type="protein sequence ID" value="TREG1_24470.4"/>
    <property type="gene ID" value="TREG1_24470"/>
</dbReference>
<dbReference type="AlphaFoldDB" id="A0AA85JJ77"/>
<sequence length="124" mass="14276">MFIWSRGMRSSSNYPIKTFRRFTLRFAKYATYAVLPGVALGPVLMYIRLHDQPDEAIYDRCYRLRCNKHQLRVDRFAYIGLIWGGIAGFASRVRPLETSVVGMVLGSITAACYNHVEHKLSIQE</sequence>
<accession>A0AA85JJ77</accession>
<keyword evidence="2" id="KW-1185">Reference proteome</keyword>
<proteinExistence type="predicted"/>
<dbReference type="InterPro" id="IPR013869">
    <property type="entry name" value="DUF1757"/>
</dbReference>
<evidence type="ECO:0000256" key="1">
    <source>
        <dbReference type="SAM" id="Phobius"/>
    </source>
</evidence>
<organism evidence="2 3">
    <name type="scientific">Trichobilharzia regenti</name>
    <name type="common">Nasal bird schistosome</name>
    <dbReference type="NCBI Taxonomy" id="157069"/>
    <lineage>
        <taxon>Eukaryota</taxon>
        <taxon>Metazoa</taxon>
        <taxon>Spiralia</taxon>
        <taxon>Lophotrochozoa</taxon>
        <taxon>Platyhelminthes</taxon>
        <taxon>Trematoda</taxon>
        <taxon>Digenea</taxon>
        <taxon>Strigeidida</taxon>
        <taxon>Schistosomatoidea</taxon>
        <taxon>Schistosomatidae</taxon>
        <taxon>Trichobilharzia</taxon>
    </lineage>
</organism>
<feature type="transmembrane region" description="Helical" evidence="1">
    <location>
        <begin position="76"/>
        <end position="93"/>
    </location>
</feature>
<name>A0AA85JJ77_TRIRE</name>
<reference evidence="2" key="1">
    <citation type="submission" date="2022-06" db="EMBL/GenBank/DDBJ databases">
        <authorList>
            <person name="Berger JAMES D."/>
            <person name="Berger JAMES D."/>
        </authorList>
    </citation>
    <scope>NUCLEOTIDE SEQUENCE [LARGE SCALE GENOMIC DNA]</scope>
</reference>
<feature type="transmembrane region" description="Helical" evidence="1">
    <location>
        <begin position="29"/>
        <end position="49"/>
    </location>
</feature>
<keyword evidence="1" id="KW-1133">Transmembrane helix</keyword>
<evidence type="ECO:0000313" key="3">
    <source>
        <dbReference type="WBParaSite" id="TREG1_24470.4"/>
    </source>
</evidence>
<keyword evidence="1" id="KW-0472">Membrane</keyword>
<dbReference type="PANTHER" id="PTHR38636:SF1">
    <property type="entry name" value="CHLORIDE CHANNEL PROTEIN CLC-D"/>
    <property type="match status" value="1"/>
</dbReference>
<dbReference type="PANTHER" id="PTHR38636">
    <property type="entry name" value="PROTEIN CBG20488"/>
    <property type="match status" value="1"/>
</dbReference>
<reference evidence="3" key="2">
    <citation type="submission" date="2023-11" db="UniProtKB">
        <authorList>
            <consortium name="WormBaseParasite"/>
        </authorList>
    </citation>
    <scope>IDENTIFICATION</scope>
</reference>
<dbReference type="Pfam" id="PF08560">
    <property type="entry name" value="DUF1757"/>
    <property type="match status" value="1"/>
</dbReference>